<dbReference type="AlphaFoldDB" id="A0A934VP41"/>
<name>A0A934VP41_9BACT</name>
<organism evidence="1 2">
    <name type="scientific">Roseibacillus ishigakijimensis</name>
    <dbReference type="NCBI Taxonomy" id="454146"/>
    <lineage>
        <taxon>Bacteria</taxon>
        <taxon>Pseudomonadati</taxon>
        <taxon>Verrucomicrobiota</taxon>
        <taxon>Verrucomicrobiia</taxon>
        <taxon>Verrucomicrobiales</taxon>
        <taxon>Verrucomicrobiaceae</taxon>
        <taxon>Roseibacillus</taxon>
    </lineage>
</organism>
<dbReference type="RefSeq" id="WP_200393137.1">
    <property type="nucleotide sequence ID" value="NZ_JAENIO010000096.1"/>
</dbReference>
<evidence type="ECO:0000313" key="1">
    <source>
        <dbReference type="EMBL" id="MBK1835700.1"/>
    </source>
</evidence>
<gene>
    <name evidence="1" type="ORF">JIN78_16675</name>
</gene>
<accession>A0A934VP41</accession>
<comment type="caution">
    <text evidence="1">The sequence shown here is derived from an EMBL/GenBank/DDBJ whole genome shotgun (WGS) entry which is preliminary data.</text>
</comment>
<dbReference type="Proteomes" id="UP000604083">
    <property type="component" value="Unassembled WGS sequence"/>
</dbReference>
<proteinExistence type="predicted"/>
<sequence>MITPQKGDFVEMDGLLVVVVATDDDPNVPEEHVGLWFGDPRAKRLSEGGSGGATPEVFTVPIEYCIRPAEPQFTH</sequence>
<evidence type="ECO:0000313" key="2">
    <source>
        <dbReference type="Proteomes" id="UP000604083"/>
    </source>
</evidence>
<dbReference type="EMBL" id="JAENIO010000096">
    <property type="protein sequence ID" value="MBK1835700.1"/>
    <property type="molecule type" value="Genomic_DNA"/>
</dbReference>
<protein>
    <submittedName>
        <fullName evidence="1">Uncharacterized protein</fullName>
    </submittedName>
</protein>
<reference evidence="1" key="1">
    <citation type="submission" date="2021-01" db="EMBL/GenBank/DDBJ databases">
        <title>Modified the classification status of verrucomicrobia.</title>
        <authorList>
            <person name="Feng X."/>
        </authorList>
    </citation>
    <scope>NUCLEOTIDE SEQUENCE</scope>
    <source>
        <strain evidence="1">KCTC 12986</strain>
    </source>
</reference>
<keyword evidence="2" id="KW-1185">Reference proteome</keyword>